<dbReference type="InterPro" id="IPR050447">
    <property type="entry name" value="Erg6_SMT_methyltransf"/>
</dbReference>
<gene>
    <name evidence="3" type="ORF">GCM10010517_60880</name>
</gene>
<keyword evidence="1" id="KW-0808">Transferase</keyword>
<organism evidence="3 4">
    <name type="scientific">Streptosporangium fragile</name>
    <dbReference type="NCBI Taxonomy" id="46186"/>
    <lineage>
        <taxon>Bacteria</taxon>
        <taxon>Bacillati</taxon>
        <taxon>Actinomycetota</taxon>
        <taxon>Actinomycetes</taxon>
        <taxon>Streptosporangiales</taxon>
        <taxon>Streptosporangiaceae</taxon>
        <taxon>Streptosporangium</taxon>
    </lineage>
</organism>
<dbReference type="Proteomes" id="UP001500831">
    <property type="component" value="Unassembled WGS sequence"/>
</dbReference>
<evidence type="ECO:0000256" key="1">
    <source>
        <dbReference type="ARBA" id="ARBA00022679"/>
    </source>
</evidence>
<feature type="domain" description="Methyltransferase type 11" evidence="2">
    <location>
        <begin position="64"/>
        <end position="164"/>
    </location>
</feature>
<sequence length="286" mass="31760">MVYEAKVREFYDSAFYAYQMLLQDRWHHGDPDAEARGLSAIEACEVLERKVVGLAGIGEGSYVLDFGSGIGGPTLYMTLVSNASFVGVTNNERLSAKAREKALAMKLSDRARFITVGDTDYKNLPFPSGGFDAVTFYESVCHLDNKAAFFREAFRILRPGGRLAGIDWLQRPFGEHRTAEQIAKYMQPVNDSIIIPWHGTVDGYQAMMTEAGFSVMLAVDMFEGVKCWGSTPDEDRPAWLNYEGPSEEQFRQGKRALDAAREAGVFTVGMFAAEKPAEGSDKRASW</sequence>
<dbReference type="RefSeq" id="WP_344978747.1">
    <property type="nucleotide sequence ID" value="NZ_BAAAVI010000056.1"/>
</dbReference>
<reference evidence="3 4" key="1">
    <citation type="journal article" date="2019" name="Int. J. Syst. Evol. Microbiol.">
        <title>The Global Catalogue of Microorganisms (GCM) 10K type strain sequencing project: providing services to taxonomists for standard genome sequencing and annotation.</title>
        <authorList>
            <consortium name="The Broad Institute Genomics Platform"/>
            <consortium name="The Broad Institute Genome Sequencing Center for Infectious Disease"/>
            <person name="Wu L."/>
            <person name="Ma J."/>
        </authorList>
    </citation>
    <scope>NUCLEOTIDE SEQUENCE [LARGE SCALE GENOMIC DNA]</scope>
    <source>
        <strain evidence="3 4">JCM 6242</strain>
    </source>
</reference>
<name>A0ABN3W5J3_9ACTN</name>
<comment type="caution">
    <text evidence="3">The sequence shown here is derived from an EMBL/GenBank/DDBJ whole genome shotgun (WGS) entry which is preliminary data.</text>
</comment>
<dbReference type="Pfam" id="PF08241">
    <property type="entry name" value="Methyltransf_11"/>
    <property type="match status" value="1"/>
</dbReference>
<dbReference type="InterPro" id="IPR029063">
    <property type="entry name" value="SAM-dependent_MTases_sf"/>
</dbReference>
<dbReference type="PANTHER" id="PTHR44068">
    <property type="entry name" value="ZGC:194242"/>
    <property type="match status" value="1"/>
</dbReference>
<keyword evidence="4" id="KW-1185">Reference proteome</keyword>
<accession>A0ABN3W5J3</accession>
<proteinExistence type="predicted"/>
<dbReference type="PANTHER" id="PTHR44068:SF6">
    <property type="entry name" value="SAM-DEPENDENT METHYLTRANSFERASE ERG6_SMT-TYPE DOMAIN-CONTAINING PROTEIN"/>
    <property type="match status" value="1"/>
</dbReference>
<evidence type="ECO:0000313" key="3">
    <source>
        <dbReference type="EMBL" id="GAA2895964.1"/>
    </source>
</evidence>
<evidence type="ECO:0000259" key="2">
    <source>
        <dbReference type="Pfam" id="PF08241"/>
    </source>
</evidence>
<dbReference type="SUPFAM" id="SSF53335">
    <property type="entry name" value="S-adenosyl-L-methionine-dependent methyltransferases"/>
    <property type="match status" value="1"/>
</dbReference>
<dbReference type="CDD" id="cd02440">
    <property type="entry name" value="AdoMet_MTases"/>
    <property type="match status" value="1"/>
</dbReference>
<dbReference type="GO" id="GO:0032259">
    <property type="term" value="P:methylation"/>
    <property type="evidence" value="ECO:0007669"/>
    <property type="project" value="UniProtKB-KW"/>
</dbReference>
<dbReference type="InterPro" id="IPR013216">
    <property type="entry name" value="Methyltransf_11"/>
</dbReference>
<dbReference type="EMBL" id="BAAAVI010000056">
    <property type="protein sequence ID" value="GAA2895964.1"/>
    <property type="molecule type" value="Genomic_DNA"/>
</dbReference>
<protein>
    <submittedName>
        <fullName evidence="3">Methyltransferase domain-containing protein</fullName>
    </submittedName>
</protein>
<evidence type="ECO:0000313" key="4">
    <source>
        <dbReference type="Proteomes" id="UP001500831"/>
    </source>
</evidence>
<dbReference type="Gene3D" id="3.40.50.150">
    <property type="entry name" value="Vaccinia Virus protein VP39"/>
    <property type="match status" value="1"/>
</dbReference>
<dbReference type="GO" id="GO:0008168">
    <property type="term" value="F:methyltransferase activity"/>
    <property type="evidence" value="ECO:0007669"/>
    <property type="project" value="UniProtKB-KW"/>
</dbReference>
<keyword evidence="3" id="KW-0489">Methyltransferase</keyword>